<comment type="caution">
    <text evidence="1">The sequence shown here is derived from an EMBL/GenBank/DDBJ whole genome shotgun (WGS) entry which is preliminary data.</text>
</comment>
<organism evidence="1 2">
    <name type="scientific">Allorhizobium taibaishanense</name>
    <dbReference type="NCBI Taxonomy" id="887144"/>
    <lineage>
        <taxon>Bacteria</taxon>
        <taxon>Pseudomonadati</taxon>
        <taxon>Pseudomonadota</taxon>
        <taxon>Alphaproteobacteria</taxon>
        <taxon>Hyphomicrobiales</taxon>
        <taxon>Rhizobiaceae</taxon>
        <taxon>Rhizobium/Agrobacterium group</taxon>
        <taxon>Allorhizobium</taxon>
    </lineage>
</organism>
<gene>
    <name evidence="1" type="ORF">GGQ71_000708</name>
</gene>
<sequence>MAVSAHAYVRGSTRRFYEWLNQADHAEIPAGPPVWICGDCHIGNLGPVGSGGGGLAIQIRDLDQAVIGNPAHDLIRLGLSLAMAARSSDLPGVVTALMMEKMVDGYTSAFLLEATDDADDVPVPKTVAGAMHAAARRSWKHLADERIEGEAVLPLGSRFWPLSQDERQEVEEFFSDEKIRRLAASLRESGDPDHIPDHISVKDAAYWRKGCSSLGRLRIAVLLQIGKGKERRYCLMDVKEAARAAAPTDPSADMPSDDGERVCQGALALSPHLGRRMASGRLLGRAVFVRELLPQDLKLEIDTLSQEEAVSVAEFLAYIVGRAHARQLDAAARLRWIAELGRSNGSPLEAPIWLWNAVVELVSIHEAAYLEHCRRFALKLERPDEVVG</sequence>
<dbReference type="SUPFAM" id="SSF56112">
    <property type="entry name" value="Protein kinase-like (PK-like)"/>
    <property type="match status" value="1"/>
</dbReference>
<dbReference type="Pfam" id="PF10009">
    <property type="entry name" value="DUF2252"/>
    <property type="match status" value="1"/>
</dbReference>
<dbReference type="AlphaFoldDB" id="A0A7W6HJN3"/>
<accession>A0A7W6HJN3</accession>
<dbReference type="InterPro" id="IPR011009">
    <property type="entry name" value="Kinase-like_dom_sf"/>
</dbReference>
<dbReference type="PANTHER" id="PTHR39441">
    <property type="entry name" value="DUF2252 DOMAIN-CONTAINING PROTEIN"/>
    <property type="match status" value="1"/>
</dbReference>
<protein>
    <submittedName>
        <fullName evidence="1">Uncharacterized protein (DUF2252 family)</fullName>
    </submittedName>
</protein>
<dbReference type="Proteomes" id="UP000544107">
    <property type="component" value="Unassembled WGS sequence"/>
</dbReference>
<evidence type="ECO:0000313" key="1">
    <source>
        <dbReference type="EMBL" id="MBB4006472.1"/>
    </source>
</evidence>
<dbReference type="EMBL" id="JACIED010000001">
    <property type="protein sequence ID" value="MBB4006472.1"/>
    <property type="molecule type" value="Genomic_DNA"/>
</dbReference>
<evidence type="ECO:0000313" key="2">
    <source>
        <dbReference type="Proteomes" id="UP000544107"/>
    </source>
</evidence>
<reference evidence="1 2" key="1">
    <citation type="submission" date="2020-08" db="EMBL/GenBank/DDBJ databases">
        <title>Genomic Encyclopedia of Type Strains, Phase IV (KMG-IV): sequencing the most valuable type-strain genomes for metagenomic binning, comparative biology and taxonomic classification.</title>
        <authorList>
            <person name="Goeker M."/>
        </authorList>
    </citation>
    <scope>NUCLEOTIDE SEQUENCE [LARGE SCALE GENOMIC DNA]</scope>
    <source>
        <strain evidence="1 2">DSM 100021</strain>
    </source>
</reference>
<proteinExistence type="predicted"/>
<dbReference type="InterPro" id="IPR018721">
    <property type="entry name" value="DUF2252"/>
</dbReference>
<dbReference type="PANTHER" id="PTHR39441:SF1">
    <property type="entry name" value="DUF2252 DOMAIN-CONTAINING PROTEIN"/>
    <property type="match status" value="1"/>
</dbReference>
<name>A0A7W6HJN3_9HYPH</name>